<organism evidence="2 3">
    <name type="scientific">Bacillus mobilis</name>
    <dbReference type="NCBI Taxonomy" id="2026190"/>
    <lineage>
        <taxon>Bacteria</taxon>
        <taxon>Bacillati</taxon>
        <taxon>Bacillota</taxon>
        <taxon>Bacilli</taxon>
        <taxon>Bacillales</taxon>
        <taxon>Bacillaceae</taxon>
        <taxon>Bacillus</taxon>
        <taxon>Bacillus cereus group</taxon>
    </lineage>
</organism>
<gene>
    <name evidence="2" type="ORF">BACERE00185_00238</name>
</gene>
<keyword evidence="1" id="KW-0472">Membrane</keyword>
<evidence type="ECO:0008006" key="4">
    <source>
        <dbReference type="Google" id="ProtNLM"/>
    </source>
</evidence>
<evidence type="ECO:0000256" key="1">
    <source>
        <dbReference type="SAM" id="Phobius"/>
    </source>
</evidence>
<keyword evidence="1" id="KW-1133">Transmembrane helix</keyword>
<protein>
    <recommendedName>
        <fullName evidence="4">DUF4064 domain-containing protein</fullName>
    </recommendedName>
</protein>
<accession>A0A1Y5YV24</accession>
<dbReference type="EMBL" id="FWZD01000024">
    <property type="protein sequence ID" value="SMD67665.1"/>
    <property type="molecule type" value="Genomic_DNA"/>
</dbReference>
<dbReference type="Proteomes" id="UP000194439">
    <property type="component" value="Unassembled WGS sequence"/>
</dbReference>
<name>A0A1Y5YV24_9BACI</name>
<evidence type="ECO:0000313" key="2">
    <source>
        <dbReference type="EMBL" id="SMD67665.1"/>
    </source>
</evidence>
<proteinExistence type="predicted"/>
<dbReference type="AlphaFoldDB" id="A0A1Y5YV24"/>
<feature type="transmembrane region" description="Helical" evidence="1">
    <location>
        <begin position="40"/>
        <end position="61"/>
    </location>
</feature>
<sequence length="115" mass="12391">MKKRTPEFVTGLIGGILGTAFSFIVMFWAGNQPVTEDNGLFVTSIIVLVLQIAALVLSCLVNTVNNKVYGVISIIIGLLTLLLSALVFFIPAILQFVSGGMAFRTLKNDTIEKTV</sequence>
<reference evidence="3" key="1">
    <citation type="submission" date="2017-04" db="EMBL/GenBank/DDBJ databases">
        <authorList>
            <person name="Criscuolo A."/>
        </authorList>
    </citation>
    <scope>NUCLEOTIDE SEQUENCE [LARGE SCALE GENOMIC DNA]</scope>
</reference>
<dbReference type="RefSeq" id="WP_072770110.1">
    <property type="nucleotide sequence ID" value="NZ_FWZD01000024.1"/>
</dbReference>
<feature type="transmembrane region" description="Helical" evidence="1">
    <location>
        <begin position="68"/>
        <end position="94"/>
    </location>
</feature>
<evidence type="ECO:0000313" key="3">
    <source>
        <dbReference type="Proteomes" id="UP000194439"/>
    </source>
</evidence>
<feature type="transmembrane region" description="Helical" evidence="1">
    <location>
        <begin position="7"/>
        <end position="28"/>
    </location>
</feature>
<keyword evidence="1" id="KW-0812">Transmembrane</keyword>